<evidence type="ECO:0000313" key="5">
    <source>
        <dbReference type="EMBL" id="SDU73600.1"/>
    </source>
</evidence>
<dbReference type="PANTHER" id="PTHR46796">
    <property type="entry name" value="HTH-TYPE TRANSCRIPTIONAL ACTIVATOR RHAS-RELATED"/>
    <property type="match status" value="1"/>
</dbReference>
<dbReference type="GO" id="GO:0003700">
    <property type="term" value="F:DNA-binding transcription factor activity"/>
    <property type="evidence" value="ECO:0007669"/>
    <property type="project" value="InterPro"/>
</dbReference>
<dbReference type="InterPro" id="IPR018060">
    <property type="entry name" value="HTH_AraC"/>
</dbReference>
<proteinExistence type="predicted"/>
<dbReference type="InterPro" id="IPR014710">
    <property type="entry name" value="RmlC-like_jellyroll"/>
</dbReference>
<dbReference type="AlphaFoldDB" id="A0A1H2KY34"/>
<keyword evidence="3" id="KW-0804">Transcription</keyword>
<dbReference type="Pfam" id="PF02311">
    <property type="entry name" value="AraC_binding"/>
    <property type="match status" value="1"/>
</dbReference>
<dbReference type="SUPFAM" id="SSF51215">
    <property type="entry name" value="Regulatory protein AraC"/>
    <property type="match status" value="1"/>
</dbReference>
<organism evidence="5 6">
    <name type="scientific">Jiangella alkaliphila</name>
    <dbReference type="NCBI Taxonomy" id="419479"/>
    <lineage>
        <taxon>Bacteria</taxon>
        <taxon>Bacillati</taxon>
        <taxon>Actinomycetota</taxon>
        <taxon>Actinomycetes</taxon>
        <taxon>Jiangellales</taxon>
        <taxon>Jiangellaceae</taxon>
        <taxon>Jiangella</taxon>
    </lineage>
</organism>
<dbReference type="GO" id="GO:0043565">
    <property type="term" value="F:sequence-specific DNA binding"/>
    <property type="evidence" value="ECO:0007669"/>
    <property type="project" value="InterPro"/>
</dbReference>
<dbReference type="STRING" id="419479.SAMN04488563_4571"/>
<dbReference type="InterPro" id="IPR003313">
    <property type="entry name" value="AraC-bd"/>
</dbReference>
<keyword evidence="2 5" id="KW-0238">DNA-binding</keyword>
<feature type="domain" description="HTH araC/xylS-type" evidence="4">
    <location>
        <begin position="194"/>
        <end position="291"/>
    </location>
</feature>
<dbReference type="Gene3D" id="1.10.10.60">
    <property type="entry name" value="Homeodomain-like"/>
    <property type="match status" value="2"/>
</dbReference>
<dbReference type="OrthoDB" id="3172070at2"/>
<gene>
    <name evidence="5" type="ORF">SAMN04488563_4571</name>
</gene>
<evidence type="ECO:0000313" key="6">
    <source>
        <dbReference type="Proteomes" id="UP000182977"/>
    </source>
</evidence>
<dbReference type="Gene3D" id="2.60.120.10">
    <property type="entry name" value="Jelly Rolls"/>
    <property type="match status" value="1"/>
</dbReference>
<sequence length="296" mass="31713">MHTTLPTPTDKINSTPVGGAARYGERVRDAAKYWAHPAVPGVDLMRARFVRHAFGRHSHPTFAIGVVERGLERLRIGDRTEYVGPGGLVLINPDVVHTGVPATAGGWAYRVLYPPAQLLAELTGAASPWFAEPLVDDRDAAGAVLAAHGAAEQGDALTSSTLLLTTLAGLGARHGQTRRDHASQAAPAGTCQAATARDILVERLVDPPSLDELAAIVGTGRFALARAFRHRYGLPPHAYLNEQRIRRACALLEMGQPPSAVAAAVGFADQAHLTRHFRRVVGVPPGQYRRKNVQDR</sequence>
<dbReference type="InterPro" id="IPR037923">
    <property type="entry name" value="HTH-like"/>
</dbReference>
<dbReference type="PANTHER" id="PTHR46796:SF2">
    <property type="entry name" value="TRANSCRIPTIONAL REGULATORY PROTEIN"/>
    <property type="match status" value="1"/>
</dbReference>
<dbReference type="InterPro" id="IPR050204">
    <property type="entry name" value="AraC_XylS_family_regulators"/>
</dbReference>
<evidence type="ECO:0000256" key="2">
    <source>
        <dbReference type="ARBA" id="ARBA00023125"/>
    </source>
</evidence>
<evidence type="ECO:0000256" key="1">
    <source>
        <dbReference type="ARBA" id="ARBA00023015"/>
    </source>
</evidence>
<reference evidence="6" key="1">
    <citation type="submission" date="2016-10" db="EMBL/GenBank/DDBJ databases">
        <authorList>
            <person name="Varghese N."/>
            <person name="Submissions S."/>
        </authorList>
    </citation>
    <scope>NUCLEOTIDE SEQUENCE [LARGE SCALE GENOMIC DNA]</scope>
    <source>
        <strain evidence="6">DSM 45079</strain>
    </source>
</reference>
<dbReference type="SUPFAM" id="SSF46689">
    <property type="entry name" value="Homeodomain-like"/>
    <property type="match status" value="2"/>
</dbReference>
<dbReference type="RefSeq" id="WP_082155824.1">
    <property type="nucleotide sequence ID" value="NZ_LBMC01000073.1"/>
</dbReference>
<dbReference type="EMBL" id="LT629791">
    <property type="protein sequence ID" value="SDU73600.1"/>
    <property type="molecule type" value="Genomic_DNA"/>
</dbReference>
<dbReference type="InterPro" id="IPR009057">
    <property type="entry name" value="Homeodomain-like_sf"/>
</dbReference>
<dbReference type="PROSITE" id="PS01124">
    <property type="entry name" value="HTH_ARAC_FAMILY_2"/>
    <property type="match status" value="1"/>
</dbReference>
<protein>
    <submittedName>
        <fullName evidence="5">AraC-type DNA-binding protein</fullName>
    </submittedName>
</protein>
<keyword evidence="1" id="KW-0805">Transcription regulation</keyword>
<keyword evidence="6" id="KW-1185">Reference proteome</keyword>
<evidence type="ECO:0000256" key="3">
    <source>
        <dbReference type="ARBA" id="ARBA00023163"/>
    </source>
</evidence>
<accession>A0A1H2KY34</accession>
<dbReference type="Proteomes" id="UP000182977">
    <property type="component" value="Chromosome I"/>
</dbReference>
<name>A0A1H2KY34_9ACTN</name>
<dbReference type="SMART" id="SM00342">
    <property type="entry name" value="HTH_ARAC"/>
    <property type="match status" value="1"/>
</dbReference>
<dbReference type="Pfam" id="PF12833">
    <property type="entry name" value="HTH_18"/>
    <property type="match status" value="1"/>
</dbReference>
<evidence type="ECO:0000259" key="4">
    <source>
        <dbReference type="PROSITE" id="PS01124"/>
    </source>
</evidence>